<organism evidence="9 10">
    <name type="scientific">Bythopirellula goksoeyrii</name>
    <dbReference type="NCBI Taxonomy" id="1400387"/>
    <lineage>
        <taxon>Bacteria</taxon>
        <taxon>Pseudomonadati</taxon>
        <taxon>Planctomycetota</taxon>
        <taxon>Planctomycetia</taxon>
        <taxon>Pirellulales</taxon>
        <taxon>Lacipirellulaceae</taxon>
        <taxon>Bythopirellula</taxon>
    </lineage>
</organism>
<keyword evidence="10" id="KW-1185">Reference proteome</keyword>
<dbReference type="RefSeq" id="WP_148071868.1">
    <property type="nucleotide sequence ID" value="NZ_CP042913.1"/>
</dbReference>
<dbReference type="PANTHER" id="PTHR30435">
    <property type="entry name" value="FLAGELLAR PROTEIN"/>
    <property type="match status" value="1"/>
</dbReference>
<dbReference type="Pfam" id="PF00460">
    <property type="entry name" value="Flg_bb_rod"/>
    <property type="match status" value="1"/>
</dbReference>
<dbReference type="KEGG" id="bgok:Pr1d_03190"/>
<comment type="subcellular location">
    <subcellularLocation>
        <location evidence="1 6">Bacterial flagellum basal body</location>
    </subcellularLocation>
</comment>
<dbReference type="GO" id="GO:0071978">
    <property type="term" value="P:bacterial-type flagellum-dependent swarming motility"/>
    <property type="evidence" value="ECO:0007669"/>
    <property type="project" value="TreeGrafter"/>
</dbReference>
<dbReference type="PROSITE" id="PS00588">
    <property type="entry name" value="FLAGELLA_BB_ROD"/>
    <property type="match status" value="1"/>
</dbReference>
<keyword evidence="9" id="KW-0282">Flagellum</keyword>
<comment type="subunit">
    <text evidence="5 6">The basal body constitutes a major portion of the flagellar organelle and consists of four rings (L,P,S, and M) mounted on a central rod. The rod consists of about 26 subunits of FlgG in the distal portion, and FlgB, FlgC and FlgF are thought to build up the proximal portion of the rod with about 6 subunits each.</text>
</comment>
<reference evidence="9 10" key="1">
    <citation type="submission" date="2019-08" db="EMBL/GenBank/DDBJ databases">
        <title>Deep-cultivation of Planctomycetes and their phenomic and genomic characterization uncovers novel biology.</title>
        <authorList>
            <person name="Wiegand S."/>
            <person name="Jogler M."/>
            <person name="Boedeker C."/>
            <person name="Pinto D."/>
            <person name="Vollmers J."/>
            <person name="Rivas-Marin E."/>
            <person name="Kohn T."/>
            <person name="Peeters S.H."/>
            <person name="Heuer A."/>
            <person name="Rast P."/>
            <person name="Oberbeckmann S."/>
            <person name="Bunk B."/>
            <person name="Jeske O."/>
            <person name="Meyerdierks A."/>
            <person name="Storesund J.E."/>
            <person name="Kallscheuer N."/>
            <person name="Luecker S."/>
            <person name="Lage O.M."/>
            <person name="Pohl T."/>
            <person name="Merkel B.J."/>
            <person name="Hornburger P."/>
            <person name="Mueller R.-W."/>
            <person name="Bruemmer F."/>
            <person name="Labrenz M."/>
            <person name="Spormann A.M."/>
            <person name="Op den Camp H."/>
            <person name="Overmann J."/>
            <person name="Amann R."/>
            <person name="Jetten M.S.M."/>
            <person name="Mascher T."/>
            <person name="Medema M.H."/>
            <person name="Devos D.P."/>
            <person name="Kaster A.-K."/>
            <person name="Ovreas L."/>
            <person name="Rohde M."/>
            <person name="Galperin M.Y."/>
            <person name="Jogler C."/>
        </authorList>
    </citation>
    <scope>NUCLEOTIDE SEQUENCE [LARGE SCALE GENOMIC DNA]</scope>
    <source>
        <strain evidence="9 10">Pr1d</strain>
    </source>
</reference>
<dbReference type="InterPro" id="IPR001444">
    <property type="entry name" value="Flag_bb_rod_N"/>
</dbReference>
<sequence length="136" mass="14684">MFNALDVSTSGLVAQRTRLNAISSNLANMSTTRNEAGEAVPYTPRFVVFKTDEEITTSGGGQGVSIDRVEYADVEPNMKYEPGHPDADANGYVAYPNIDMTTEFVDALGASRAYEANIGVIEVTKDMGERTLQILA</sequence>
<evidence type="ECO:0000259" key="7">
    <source>
        <dbReference type="Pfam" id="PF00460"/>
    </source>
</evidence>
<keyword evidence="9" id="KW-0966">Cell projection</keyword>
<evidence type="ECO:0000256" key="2">
    <source>
        <dbReference type="ARBA" id="ARBA00009677"/>
    </source>
</evidence>
<dbReference type="GO" id="GO:0030694">
    <property type="term" value="C:bacterial-type flagellum basal body, rod"/>
    <property type="evidence" value="ECO:0007669"/>
    <property type="project" value="UniProtKB-UniRule"/>
</dbReference>
<gene>
    <name evidence="9" type="primary">flgC</name>
    <name evidence="9" type="ORF">Pr1d_03190</name>
</gene>
<evidence type="ECO:0000313" key="9">
    <source>
        <dbReference type="EMBL" id="QEG33058.1"/>
    </source>
</evidence>
<dbReference type="EMBL" id="CP042913">
    <property type="protein sequence ID" value="QEG33058.1"/>
    <property type="molecule type" value="Genomic_DNA"/>
</dbReference>
<dbReference type="AlphaFoldDB" id="A0A5B9Q245"/>
<dbReference type="NCBIfam" id="TIGR01395">
    <property type="entry name" value="FlgC"/>
    <property type="match status" value="1"/>
</dbReference>
<evidence type="ECO:0000259" key="8">
    <source>
        <dbReference type="Pfam" id="PF06429"/>
    </source>
</evidence>
<accession>A0A5B9Q245</accession>
<comment type="similarity">
    <text evidence="2">Belongs to the flagella basal body rod proteins family.</text>
</comment>
<protein>
    <recommendedName>
        <fullName evidence="3 6">Flagellar basal-body rod protein FlgC</fullName>
    </recommendedName>
</protein>
<name>A0A5B9Q245_9BACT</name>
<dbReference type="OrthoDB" id="9794148at2"/>
<dbReference type="InterPro" id="IPR019776">
    <property type="entry name" value="Flagellar_basal_body_rod_CS"/>
</dbReference>
<dbReference type="InterPro" id="IPR010930">
    <property type="entry name" value="Flg_bb/hook_C_dom"/>
</dbReference>
<evidence type="ECO:0000256" key="1">
    <source>
        <dbReference type="ARBA" id="ARBA00004117"/>
    </source>
</evidence>
<proteinExistence type="inferred from homology"/>
<evidence type="ECO:0000313" key="10">
    <source>
        <dbReference type="Proteomes" id="UP000323917"/>
    </source>
</evidence>
<dbReference type="Pfam" id="PF06429">
    <property type="entry name" value="Flg_bbr_C"/>
    <property type="match status" value="1"/>
</dbReference>
<keyword evidence="4 6" id="KW-0975">Bacterial flagellum</keyword>
<dbReference type="Proteomes" id="UP000323917">
    <property type="component" value="Chromosome"/>
</dbReference>
<evidence type="ECO:0000256" key="3">
    <source>
        <dbReference type="ARBA" id="ARBA00017941"/>
    </source>
</evidence>
<feature type="domain" description="Flagellar basal-body/hook protein C-terminal" evidence="8">
    <location>
        <begin position="90"/>
        <end position="134"/>
    </location>
</feature>
<dbReference type="InterPro" id="IPR006299">
    <property type="entry name" value="FlgC"/>
</dbReference>
<evidence type="ECO:0000256" key="6">
    <source>
        <dbReference type="RuleBase" id="RU362062"/>
    </source>
</evidence>
<keyword evidence="9" id="KW-0969">Cilium</keyword>
<dbReference type="PANTHER" id="PTHR30435:SF2">
    <property type="entry name" value="FLAGELLAR BASAL-BODY ROD PROTEIN FLGC"/>
    <property type="match status" value="1"/>
</dbReference>
<feature type="domain" description="Flagellar basal body rod protein N-terminal" evidence="7">
    <location>
        <begin position="5"/>
        <end position="32"/>
    </location>
</feature>
<evidence type="ECO:0000256" key="5">
    <source>
        <dbReference type="ARBA" id="ARBA00025933"/>
    </source>
</evidence>
<evidence type="ECO:0000256" key="4">
    <source>
        <dbReference type="ARBA" id="ARBA00023143"/>
    </source>
</evidence>